<keyword evidence="4" id="KW-1185">Reference proteome</keyword>
<dbReference type="EMBL" id="JABMIG020000293">
    <property type="protein sequence ID" value="KAL3782212.1"/>
    <property type="molecule type" value="Genomic_DNA"/>
</dbReference>
<evidence type="ECO:0000256" key="1">
    <source>
        <dbReference type="SAM" id="MobiDB-lite"/>
    </source>
</evidence>
<accession>A0ABD3P3I7</accession>
<evidence type="ECO:0000313" key="2">
    <source>
        <dbReference type="EMBL" id="KAL3782212.1"/>
    </source>
</evidence>
<comment type="caution">
    <text evidence="2">The sequence shown here is derived from an EMBL/GenBank/DDBJ whole genome shotgun (WGS) entry which is preliminary data.</text>
</comment>
<evidence type="ECO:0000313" key="4">
    <source>
        <dbReference type="Proteomes" id="UP001516023"/>
    </source>
</evidence>
<dbReference type="InterPro" id="IPR009563">
    <property type="entry name" value="SSSCA1"/>
</dbReference>
<sequence>MFGCVELNCGSDPATRTIVNDTAAHGPASNNVNNSDNAYASNDNELVENPAASNALSVATHQNQGRCPFKQCLSDTFNACQPPSITDDKATKSSFVANDNQDHHDNANKDDERSTQILQQLGIRHLEDKLTRPRLSQETDEHILREAGAARYHFVRQDVDEDDDNNNFTQDEREVAEKIKLKSLTAREAQILREAGYVTAEHSSRDYTRLHGGVNNTYAEKELLRRLKNGWVSTGIDCNECGMPIICQKEGGEGLMECIICGVMEFNEEGAAHSTPLGENVGVDDETISCFDTTITSGFYRPTIPPSQLIMRHIVRPTKNMIMKCKSDLASQDDDALKKELGRRIFSGWTLLSLSCPSCNLPLISEGKDGPCVCLRCG</sequence>
<evidence type="ECO:0000313" key="3">
    <source>
        <dbReference type="EMBL" id="KAL3788270.1"/>
    </source>
</evidence>
<dbReference type="AlphaFoldDB" id="A0ABD3P3I7"/>
<reference evidence="2 4" key="1">
    <citation type="journal article" date="2020" name="G3 (Bethesda)">
        <title>Improved Reference Genome for Cyclotella cryptica CCMP332, a Model for Cell Wall Morphogenesis, Salinity Adaptation, and Lipid Production in Diatoms (Bacillariophyta).</title>
        <authorList>
            <person name="Roberts W.R."/>
            <person name="Downey K.M."/>
            <person name="Ruck E.C."/>
            <person name="Traller J.C."/>
            <person name="Alverson A.J."/>
        </authorList>
    </citation>
    <scope>NUCLEOTIDE SEQUENCE [LARGE SCALE GENOMIC DNA]</scope>
    <source>
        <strain evidence="2 4">CCMP332</strain>
    </source>
</reference>
<reference evidence="2" key="2">
    <citation type="submission" date="2024-11" db="EMBL/GenBank/DDBJ databases">
        <authorList>
            <person name="Roberts W.R."/>
            <person name="Alverson A.J."/>
        </authorList>
    </citation>
    <scope>NUCLEOTIDE SEQUENCE</scope>
    <source>
        <strain evidence="2">CCMP332</strain>
    </source>
</reference>
<organism evidence="2 4">
    <name type="scientific">Cyclotella cryptica</name>
    <dbReference type="NCBI Taxonomy" id="29204"/>
    <lineage>
        <taxon>Eukaryota</taxon>
        <taxon>Sar</taxon>
        <taxon>Stramenopiles</taxon>
        <taxon>Ochrophyta</taxon>
        <taxon>Bacillariophyta</taxon>
        <taxon>Coscinodiscophyceae</taxon>
        <taxon>Thalassiosirophycidae</taxon>
        <taxon>Stephanodiscales</taxon>
        <taxon>Stephanodiscaceae</taxon>
        <taxon>Cyclotella</taxon>
    </lineage>
</organism>
<protein>
    <submittedName>
        <fullName evidence="2">Uncharacterized protein</fullName>
    </submittedName>
</protein>
<dbReference type="EMBL" id="JABMIG020000159">
    <property type="protein sequence ID" value="KAL3788270.1"/>
    <property type="molecule type" value="Genomic_DNA"/>
</dbReference>
<name>A0ABD3P3I7_9STRA</name>
<gene>
    <name evidence="2" type="ORF">HJC23_001032</name>
    <name evidence="3" type="ORF">HJC23_011902</name>
</gene>
<feature type="region of interest" description="Disordered" evidence="1">
    <location>
        <begin position="22"/>
        <end position="41"/>
    </location>
</feature>
<proteinExistence type="predicted"/>
<dbReference type="Pfam" id="PF06677">
    <property type="entry name" value="Auto_anti-p27"/>
    <property type="match status" value="1"/>
</dbReference>
<dbReference type="Proteomes" id="UP001516023">
    <property type="component" value="Unassembled WGS sequence"/>
</dbReference>
<feature type="compositionally biased region" description="Low complexity" evidence="1">
    <location>
        <begin position="28"/>
        <end position="41"/>
    </location>
</feature>